<keyword evidence="2" id="KW-1185">Reference proteome</keyword>
<dbReference type="Proteomes" id="UP000314294">
    <property type="component" value="Unassembled WGS sequence"/>
</dbReference>
<comment type="caution">
    <text evidence="1">The sequence shown here is derived from an EMBL/GenBank/DDBJ whole genome shotgun (WGS) entry which is preliminary data.</text>
</comment>
<evidence type="ECO:0000313" key="1">
    <source>
        <dbReference type="EMBL" id="TNN80891.1"/>
    </source>
</evidence>
<protein>
    <submittedName>
        <fullName evidence="1">Uncharacterized protein</fullName>
    </submittedName>
</protein>
<reference evidence="1 2" key="1">
    <citation type="submission" date="2019-03" db="EMBL/GenBank/DDBJ databases">
        <title>First draft genome of Liparis tanakae, snailfish: a comprehensive survey of snailfish specific genes.</title>
        <authorList>
            <person name="Kim W."/>
            <person name="Song I."/>
            <person name="Jeong J.-H."/>
            <person name="Kim D."/>
            <person name="Kim S."/>
            <person name="Ryu S."/>
            <person name="Song J.Y."/>
            <person name="Lee S.K."/>
        </authorList>
    </citation>
    <scope>NUCLEOTIDE SEQUENCE [LARGE SCALE GENOMIC DNA]</scope>
    <source>
        <tissue evidence="1">Muscle</tissue>
    </source>
</reference>
<sequence length="65" mass="7179">MKSSHYILRGTKPIGPSPTRPELWVAECCAAVSVQQMSPSPAAKQRVSFTHYTRSKWSGEGSFKP</sequence>
<dbReference type="AlphaFoldDB" id="A0A4Z2IST6"/>
<name>A0A4Z2IST6_9TELE</name>
<accession>A0A4Z2IST6</accession>
<proteinExistence type="predicted"/>
<gene>
    <name evidence="1" type="ORF">EYF80_008896</name>
</gene>
<organism evidence="1 2">
    <name type="scientific">Liparis tanakae</name>
    <name type="common">Tanaka's snailfish</name>
    <dbReference type="NCBI Taxonomy" id="230148"/>
    <lineage>
        <taxon>Eukaryota</taxon>
        <taxon>Metazoa</taxon>
        <taxon>Chordata</taxon>
        <taxon>Craniata</taxon>
        <taxon>Vertebrata</taxon>
        <taxon>Euteleostomi</taxon>
        <taxon>Actinopterygii</taxon>
        <taxon>Neopterygii</taxon>
        <taxon>Teleostei</taxon>
        <taxon>Neoteleostei</taxon>
        <taxon>Acanthomorphata</taxon>
        <taxon>Eupercaria</taxon>
        <taxon>Perciformes</taxon>
        <taxon>Cottioidei</taxon>
        <taxon>Cottales</taxon>
        <taxon>Liparidae</taxon>
        <taxon>Liparis</taxon>
    </lineage>
</organism>
<dbReference type="EMBL" id="SRLO01000050">
    <property type="protein sequence ID" value="TNN80891.1"/>
    <property type="molecule type" value="Genomic_DNA"/>
</dbReference>
<evidence type="ECO:0000313" key="2">
    <source>
        <dbReference type="Proteomes" id="UP000314294"/>
    </source>
</evidence>